<comment type="caution">
    <text evidence="1">The sequence shown here is derived from an EMBL/GenBank/DDBJ whole genome shotgun (WGS) entry which is preliminary data.</text>
</comment>
<accession>A0ABV7FVZ8</accession>
<reference evidence="2" key="1">
    <citation type="journal article" date="2019" name="Int. J. Syst. Evol. Microbiol.">
        <title>The Global Catalogue of Microorganisms (GCM) 10K type strain sequencing project: providing services to taxonomists for standard genome sequencing and annotation.</title>
        <authorList>
            <consortium name="The Broad Institute Genomics Platform"/>
            <consortium name="The Broad Institute Genome Sequencing Center for Infectious Disease"/>
            <person name="Wu L."/>
            <person name="Ma J."/>
        </authorList>
    </citation>
    <scope>NUCLEOTIDE SEQUENCE [LARGE SCALE GENOMIC DNA]</scope>
    <source>
        <strain evidence="2">KCTC 52473</strain>
    </source>
</reference>
<dbReference type="Proteomes" id="UP001595478">
    <property type="component" value="Unassembled WGS sequence"/>
</dbReference>
<dbReference type="RefSeq" id="WP_376921545.1">
    <property type="nucleotide sequence ID" value="NZ_JBHRSW010000054.1"/>
</dbReference>
<proteinExistence type="predicted"/>
<protein>
    <submittedName>
        <fullName evidence="1">Uncharacterized protein</fullName>
    </submittedName>
</protein>
<gene>
    <name evidence="1" type="ORF">ACFOHL_17540</name>
</gene>
<evidence type="ECO:0000313" key="2">
    <source>
        <dbReference type="Proteomes" id="UP001595478"/>
    </source>
</evidence>
<dbReference type="EMBL" id="JBHRSW010000054">
    <property type="protein sequence ID" value="MFC3123426.1"/>
    <property type="molecule type" value="Genomic_DNA"/>
</dbReference>
<sequence>MQSWLNSHKKDPILTASNVGTGQEGVSVPNVDELSSSEKGLLQQLRSFAENGALEVEQIASILNDSTRLIRDGVEFRVEQFAQSVGAVASDYLSTAKNATNDVLGNVALAPGFVAGVAGFAVENFVGGLEGAAELAQFSAQLSLNSIGKVAFESTGLDVFRESALAFDTQAKFISDTVDNFSEVLLAAGGAIVDDYVGRYNSIGVNYKAGDYLQAGYDAGYLFTGAVSTAVGVGALFKVATTGV</sequence>
<evidence type="ECO:0000313" key="1">
    <source>
        <dbReference type="EMBL" id="MFC3123426.1"/>
    </source>
</evidence>
<keyword evidence="2" id="KW-1185">Reference proteome</keyword>
<organism evidence="1 2">
    <name type="scientific">Agaribacter flavus</name>
    <dbReference type="NCBI Taxonomy" id="1902781"/>
    <lineage>
        <taxon>Bacteria</taxon>
        <taxon>Pseudomonadati</taxon>
        <taxon>Pseudomonadota</taxon>
        <taxon>Gammaproteobacteria</taxon>
        <taxon>Alteromonadales</taxon>
        <taxon>Alteromonadaceae</taxon>
        <taxon>Agaribacter</taxon>
    </lineage>
</organism>
<feature type="non-terminal residue" evidence="1">
    <location>
        <position position="244"/>
    </location>
</feature>
<name>A0ABV7FVZ8_9ALTE</name>